<dbReference type="OrthoDB" id="5376804at2759"/>
<organism evidence="1 2">
    <name type="scientific">Fusarium acutatum</name>
    <dbReference type="NCBI Taxonomy" id="78861"/>
    <lineage>
        <taxon>Eukaryota</taxon>
        <taxon>Fungi</taxon>
        <taxon>Dikarya</taxon>
        <taxon>Ascomycota</taxon>
        <taxon>Pezizomycotina</taxon>
        <taxon>Sordariomycetes</taxon>
        <taxon>Hypocreomycetidae</taxon>
        <taxon>Hypocreales</taxon>
        <taxon>Nectriaceae</taxon>
        <taxon>Fusarium</taxon>
        <taxon>Fusarium fujikuroi species complex</taxon>
    </lineage>
</organism>
<dbReference type="Pfam" id="PF11374">
    <property type="entry name" value="DUF3176"/>
    <property type="match status" value="1"/>
</dbReference>
<comment type="caution">
    <text evidence="1">The sequence shown here is derived from an EMBL/GenBank/DDBJ whole genome shotgun (WGS) entry which is preliminary data.</text>
</comment>
<sequence length="130" mass="14488">MWASMVIPVSEGLSQLKWNAFARSQRPLDDLKTFDQASRGPFGSLLLLSKTRGRTIDICDVQRNVTDQLKLKLLGPYNLGDFDGTQAPKPDEDTEYWVVTLGESFQVDDINSYNWVSATTSTNADEAKGL</sequence>
<gene>
    <name evidence="1" type="ORF">FACUT_3933</name>
</gene>
<proteinExistence type="predicted"/>
<dbReference type="EMBL" id="JAADJF010000085">
    <property type="protein sequence ID" value="KAF4439717.1"/>
    <property type="molecule type" value="Genomic_DNA"/>
</dbReference>
<keyword evidence="2" id="KW-1185">Reference proteome</keyword>
<dbReference type="PANTHER" id="PTHR35394:SF5">
    <property type="entry name" value="DUF3176 DOMAIN-CONTAINING PROTEIN"/>
    <property type="match status" value="1"/>
</dbReference>
<protein>
    <submittedName>
        <fullName evidence="1">Uncharacterized protein</fullName>
    </submittedName>
</protein>
<accession>A0A8H4JVC4</accession>
<dbReference type="PANTHER" id="PTHR35394">
    <property type="entry name" value="DUF3176 DOMAIN-CONTAINING PROTEIN"/>
    <property type="match status" value="1"/>
</dbReference>
<evidence type="ECO:0000313" key="2">
    <source>
        <dbReference type="Proteomes" id="UP000536711"/>
    </source>
</evidence>
<dbReference type="InterPro" id="IPR021514">
    <property type="entry name" value="DUF3176"/>
</dbReference>
<name>A0A8H4JVC4_9HYPO</name>
<evidence type="ECO:0000313" key="1">
    <source>
        <dbReference type="EMBL" id="KAF4439717.1"/>
    </source>
</evidence>
<dbReference type="AlphaFoldDB" id="A0A8H4JVC4"/>
<dbReference type="Proteomes" id="UP000536711">
    <property type="component" value="Unassembled WGS sequence"/>
</dbReference>
<reference evidence="1 2" key="1">
    <citation type="submission" date="2020-01" db="EMBL/GenBank/DDBJ databases">
        <title>Identification and distribution of gene clusters putatively required for synthesis of sphingolipid metabolism inhibitors in phylogenetically diverse species of the filamentous fungus Fusarium.</title>
        <authorList>
            <person name="Kim H.-S."/>
            <person name="Busman M."/>
            <person name="Brown D.W."/>
            <person name="Divon H."/>
            <person name="Uhlig S."/>
            <person name="Proctor R.H."/>
        </authorList>
    </citation>
    <scope>NUCLEOTIDE SEQUENCE [LARGE SCALE GENOMIC DNA]</scope>
    <source>
        <strain evidence="1 2">NRRL 13308</strain>
    </source>
</reference>